<proteinExistence type="inferred from homology"/>
<dbReference type="PROSITE" id="PS00237">
    <property type="entry name" value="G_PROTEIN_RECEP_F1_1"/>
    <property type="match status" value="1"/>
</dbReference>
<keyword evidence="5 12" id="KW-1133">Transmembrane helix</keyword>
<evidence type="ECO:0000256" key="4">
    <source>
        <dbReference type="ARBA" id="ARBA00022692"/>
    </source>
</evidence>
<dbReference type="GO" id="GO:0004983">
    <property type="term" value="F:neuropeptide Y receptor activity"/>
    <property type="evidence" value="ECO:0007669"/>
    <property type="project" value="InterPro"/>
</dbReference>
<evidence type="ECO:0000313" key="17">
    <source>
        <dbReference type="RefSeq" id="XP_031574774.1"/>
    </source>
</evidence>
<dbReference type="KEGG" id="aten:116308486"/>
<dbReference type="Gene3D" id="1.20.1070.10">
    <property type="entry name" value="Rhodopsin 7-helix transmembrane proteins"/>
    <property type="match status" value="1"/>
</dbReference>
<evidence type="ECO:0000256" key="1">
    <source>
        <dbReference type="ARBA" id="ARBA00004651"/>
    </source>
</evidence>
<dbReference type="InterPro" id="IPR000276">
    <property type="entry name" value="GPCR_Rhodpsn"/>
</dbReference>
<comment type="subcellular location">
    <subcellularLocation>
        <location evidence="1">Cell membrane</location>
        <topology evidence="1">Multi-pass membrane protein</topology>
    </subcellularLocation>
</comment>
<evidence type="ECO:0000256" key="5">
    <source>
        <dbReference type="ARBA" id="ARBA00022989"/>
    </source>
</evidence>
<evidence type="ECO:0000256" key="7">
    <source>
        <dbReference type="ARBA" id="ARBA00023136"/>
    </source>
</evidence>
<sequence>MSYQVHPRSTTWVVLESIALVTLNIIIFFGNFIICLVIYKSKRLRTMTNMLVVTLSISDLITASITLPMAAATSILRRWIYGSIGCQVFGFCSKYLVHVSLYIITLIALNRYVRIIKPSLYKKVFTLRRSVALLAFIWVMPALVRIIPILTSSARFVFVSHTATCILAFYEKKSQFPYTVFATLVFIALPMLVIIVCYAAVTRHVRKHRQRISSVRGDQGDLGVSIEEVKVTRTLFALVFTFILCWLPVSVALIFVKSATGSIPTLAARVLSCLVALSSASTPFVYGVLNRPFRKEFKKILPLCCRGNRTFDSESAWNLGLNARDSARNRQGPGNQSSNSAENKCSP</sequence>
<evidence type="ECO:0000313" key="14">
    <source>
        <dbReference type="Proteomes" id="UP000515163"/>
    </source>
</evidence>
<organism evidence="14 16">
    <name type="scientific">Actinia tenebrosa</name>
    <name type="common">Australian red waratah sea anemone</name>
    <dbReference type="NCBI Taxonomy" id="6105"/>
    <lineage>
        <taxon>Eukaryota</taxon>
        <taxon>Metazoa</taxon>
        <taxon>Cnidaria</taxon>
        <taxon>Anthozoa</taxon>
        <taxon>Hexacorallia</taxon>
        <taxon>Actiniaria</taxon>
        <taxon>Actiniidae</taxon>
        <taxon>Actinia</taxon>
    </lineage>
</organism>
<keyword evidence="4 10" id="KW-0812">Transmembrane</keyword>
<dbReference type="GeneID" id="116308486"/>
<evidence type="ECO:0000313" key="18">
    <source>
        <dbReference type="RefSeq" id="XP_031574775.1"/>
    </source>
</evidence>
<dbReference type="GO" id="GO:0005886">
    <property type="term" value="C:plasma membrane"/>
    <property type="evidence" value="ECO:0007669"/>
    <property type="project" value="UniProtKB-SubCell"/>
</dbReference>
<dbReference type="SMART" id="SM01381">
    <property type="entry name" value="7TM_GPCR_Srsx"/>
    <property type="match status" value="1"/>
</dbReference>
<feature type="transmembrane region" description="Helical" evidence="12">
    <location>
        <begin position="95"/>
        <end position="113"/>
    </location>
</feature>
<keyword evidence="9 10" id="KW-0807">Transducer</keyword>
<dbReference type="CDD" id="cd00637">
    <property type="entry name" value="7tm_classA_rhodopsin-like"/>
    <property type="match status" value="1"/>
</dbReference>
<dbReference type="PROSITE" id="PS50262">
    <property type="entry name" value="G_PROTEIN_RECEP_F1_2"/>
    <property type="match status" value="1"/>
</dbReference>
<evidence type="ECO:0000256" key="9">
    <source>
        <dbReference type="ARBA" id="ARBA00023224"/>
    </source>
</evidence>
<protein>
    <submittedName>
        <fullName evidence="15 16">Melatonin receptor type 1A-like</fullName>
    </submittedName>
</protein>
<dbReference type="SUPFAM" id="SSF81321">
    <property type="entry name" value="Family A G protein-coupled receptor-like"/>
    <property type="match status" value="1"/>
</dbReference>
<evidence type="ECO:0000256" key="8">
    <source>
        <dbReference type="ARBA" id="ARBA00023170"/>
    </source>
</evidence>
<dbReference type="InterPro" id="IPR000611">
    <property type="entry name" value="NPY_rcpt"/>
</dbReference>
<feature type="transmembrane region" description="Helical" evidence="12">
    <location>
        <begin position="12"/>
        <end position="39"/>
    </location>
</feature>
<dbReference type="PRINTS" id="PR01012">
    <property type="entry name" value="NRPEPTIDEYR"/>
</dbReference>
<keyword evidence="3" id="KW-1003">Cell membrane</keyword>
<feature type="domain" description="G-protein coupled receptors family 1 profile" evidence="13">
    <location>
        <begin position="30"/>
        <end position="286"/>
    </location>
</feature>
<dbReference type="RefSeq" id="XP_031574772.1">
    <property type="nucleotide sequence ID" value="XM_031718912.1"/>
</dbReference>
<comment type="similarity">
    <text evidence="2 10">Belongs to the G-protein coupled receptor 1 family.</text>
</comment>
<dbReference type="Pfam" id="PF00001">
    <property type="entry name" value="7tm_1"/>
    <property type="match status" value="1"/>
</dbReference>
<dbReference type="Proteomes" id="UP000515163">
    <property type="component" value="Unplaced"/>
</dbReference>
<dbReference type="AlphaFoldDB" id="A0A6P8JAL8"/>
<feature type="compositionally biased region" description="Polar residues" evidence="11">
    <location>
        <begin position="332"/>
        <end position="347"/>
    </location>
</feature>
<dbReference type="RefSeq" id="XP_031574773.1">
    <property type="nucleotide sequence ID" value="XM_031718913.1"/>
</dbReference>
<keyword evidence="14" id="KW-1185">Reference proteome</keyword>
<evidence type="ECO:0000256" key="2">
    <source>
        <dbReference type="ARBA" id="ARBA00010663"/>
    </source>
</evidence>
<reference evidence="15 16" key="1">
    <citation type="submission" date="2025-04" db="UniProtKB">
        <authorList>
            <consortium name="RefSeq"/>
        </authorList>
    </citation>
    <scope>IDENTIFICATION</scope>
    <source>
        <tissue evidence="15 16">Tentacle</tissue>
    </source>
</reference>
<evidence type="ECO:0000256" key="3">
    <source>
        <dbReference type="ARBA" id="ARBA00022475"/>
    </source>
</evidence>
<accession>A0A6P8JAL8</accession>
<evidence type="ECO:0000256" key="6">
    <source>
        <dbReference type="ARBA" id="ARBA00023040"/>
    </source>
</evidence>
<keyword evidence="8 10" id="KW-0675">Receptor</keyword>
<feature type="transmembrane region" description="Helical" evidence="12">
    <location>
        <begin position="268"/>
        <end position="289"/>
    </location>
</feature>
<gene>
    <name evidence="15 16 17 18" type="primary">LOC116308486</name>
</gene>
<evidence type="ECO:0000256" key="11">
    <source>
        <dbReference type="SAM" id="MobiDB-lite"/>
    </source>
</evidence>
<evidence type="ECO:0000313" key="15">
    <source>
        <dbReference type="RefSeq" id="XP_031574772.1"/>
    </source>
</evidence>
<evidence type="ECO:0000256" key="10">
    <source>
        <dbReference type="RuleBase" id="RU000688"/>
    </source>
</evidence>
<feature type="transmembrane region" description="Helical" evidence="12">
    <location>
        <begin position="178"/>
        <end position="201"/>
    </location>
</feature>
<name>A0A6P8JAL8_ACTTE</name>
<dbReference type="PANTHER" id="PTHR22752">
    <property type="entry name" value="G PROTEIN-COUPLED RECEPTOR"/>
    <property type="match status" value="1"/>
</dbReference>
<feature type="transmembrane region" description="Helical" evidence="12">
    <location>
        <begin position="235"/>
        <end position="256"/>
    </location>
</feature>
<feature type="transmembrane region" description="Helical" evidence="12">
    <location>
        <begin position="133"/>
        <end position="158"/>
    </location>
</feature>
<dbReference type="RefSeq" id="XP_031574775.1">
    <property type="nucleotide sequence ID" value="XM_031718915.1"/>
</dbReference>
<dbReference type="InterPro" id="IPR017452">
    <property type="entry name" value="GPCR_Rhodpsn_7TM"/>
</dbReference>
<dbReference type="PRINTS" id="PR00237">
    <property type="entry name" value="GPCRRHODOPSN"/>
</dbReference>
<evidence type="ECO:0000259" key="13">
    <source>
        <dbReference type="PROSITE" id="PS50262"/>
    </source>
</evidence>
<feature type="region of interest" description="Disordered" evidence="11">
    <location>
        <begin position="327"/>
        <end position="347"/>
    </location>
</feature>
<keyword evidence="7 12" id="KW-0472">Membrane</keyword>
<dbReference type="RefSeq" id="XP_031574774.1">
    <property type="nucleotide sequence ID" value="XM_031718914.1"/>
</dbReference>
<evidence type="ECO:0000313" key="16">
    <source>
        <dbReference type="RefSeq" id="XP_031574773.1"/>
    </source>
</evidence>
<evidence type="ECO:0000256" key="12">
    <source>
        <dbReference type="SAM" id="Phobius"/>
    </source>
</evidence>
<keyword evidence="6 10" id="KW-0297">G-protein coupled receptor</keyword>
<dbReference type="OrthoDB" id="2105199at2759"/>
<feature type="transmembrane region" description="Helical" evidence="12">
    <location>
        <begin position="51"/>
        <end position="75"/>
    </location>
</feature>